<evidence type="ECO:0000313" key="5">
    <source>
        <dbReference type="EMBL" id="MFH8252671.1"/>
    </source>
</evidence>
<keyword evidence="6" id="KW-1185">Reference proteome</keyword>
<name>A0ABW7QCQ0_9MICO</name>
<evidence type="ECO:0000256" key="2">
    <source>
        <dbReference type="ARBA" id="ARBA00022801"/>
    </source>
</evidence>
<comment type="similarity">
    <text evidence="1 4">Belongs to the glycosyl hydrolase 1 family.</text>
</comment>
<evidence type="ECO:0000256" key="4">
    <source>
        <dbReference type="RuleBase" id="RU003690"/>
    </source>
</evidence>
<evidence type="ECO:0000313" key="6">
    <source>
        <dbReference type="Proteomes" id="UP001610861"/>
    </source>
</evidence>
<dbReference type="Gene3D" id="3.20.20.80">
    <property type="entry name" value="Glycosidases"/>
    <property type="match status" value="1"/>
</dbReference>
<evidence type="ECO:0000256" key="3">
    <source>
        <dbReference type="ARBA" id="ARBA00023295"/>
    </source>
</evidence>
<dbReference type="InterPro" id="IPR017853">
    <property type="entry name" value="GH"/>
</dbReference>
<proteinExistence type="inferred from homology"/>
<dbReference type="PANTHER" id="PTHR10353">
    <property type="entry name" value="GLYCOSYL HYDROLASE"/>
    <property type="match status" value="1"/>
</dbReference>
<dbReference type="PRINTS" id="PR00131">
    <property type="entry name" value="GLHYDRLASE1"/>
</dbReference>
<reference evidence="5 6" key="1">
    <citation type="submission" date="2024-09" db="EMBL/GenBank/DDBJ databases">
        <authorList>
            <person name="Pan X."/>
        </authorList>
    </citation>
    <scope>NUCLEOTIDE SEQUENCE [LARGE SCALE GENOMIC DNA]</scope>
    <source>
        <strain evidence="5 6">B2969</strain>
    </source>
</reference>
<dbReference type="InterPro" id="IPR001360">
    <property type="entry name" value="Glyco_hydro_1"/>
</dbReference>
<sequence length="411" mass="44654">MMPAFAPDFHWGVATAGHQVEGDNTDSDIWFLENTTPSLFQERSGPACRNYERWADDLDIVEALGLSAYRFSVEWSRIEPARGEVSPGALDHYERIVDGCLARGLAPLVTFNHFVSPHWFSAAGSWLQGDAAALFADQCARVMDRFGDRIALAVTFNEPNLEQFLHSSGRLPAFVEGIKADMLAAAAARAGTDRYFAGNVIPAALQAEFQEAQTRAHLSAKAAIKSRKGDLPVGLSIAIADEVAVPGGEERRDAKRAVAYDHWLRLASDDDFIGVQNYERIVHGPGGEVVPEGPVNGMGTVIEPDSLAGAVRYAHEVSGVPVLVTEHGIQSDDDTQRAAFTPAALDGLASEIASGVPVLGYCHWTLMDNFEWIFGYGPKLGLFSVDRTTFERTPKPSASVYEEYVRGARSN</sequence>
<comment type="caution">
    <text evidence="5">The sequence shown here is derived from an EMBL/GenBank/DDBJ whole genome shotgun (WGS) entry which is preliminary data.</text>
</comment>
<dbReference type="PANTHER" id="PTHR10353:SF36">
    <property type="entry name" value="LP05116P"/>
    <property type="match status" value="1"/>
</dbReference>
<evidence type="ECO:0000256" key="1">
    <source>
        <dbReference type="ARBA" id="ARBA00010838"/>
    </source>
</evidence>
<dbReference type="Proteomes" id="UP001610861">
    <property type="component" value="Unassembled WGS sequence"/>
</dbReference>
<organism evidence="5 6">
    <name type="scientific">Microbacterium alkaliflavum</name>
    <dbReference type="NCBI Taxonomy" id="3248839"/>
    <lineage>
        <taxon>Bacteria</taxon>
        <taxon>Bacillati</taxon>
        <taxon>Actinomycetota</taxon>
        <taxon>Actinomycetes</taxon>
        <taxon>Micrococcales</taxon>
        <taxon>Microbacteriaceae</taxon>
        <taxon>Microbacterium</taxon>
    </lineage>
</organism>
<keyword evidence="2" id="KW-0378">Hydrolase</keyword>
<keyword evidence="3" id="KW-0326">Glycosidase</keyword>
<dbReference type="SUPFAM" id="SSF51445">
    <property type="entry name" value="(Trans)glycosidases"/>
    <property type="match status" value="1"/>
</dbReference>
<dbReference type="EMBL" id="JBIQWL010000011">
    <property type="protein sequence ID" value="MFH8252671.1"/>
    <property type="molecule type" value="Genomic_DNA"/>
</dbReference>
<protein>
    <submittedName>
        <fullName evidence="5">Family 1 glycosylhydrolase</fullName>
    </submittedName>
</protein>
<accession>A0ABW7QCQ0</accession>
<gene>
    <name evidence="5" type="ORF">ACH3VR_20050</name>
</gene>
<dbReference type="Pfam" id="PF00232">
    <property type="entry name" value="Glyco_hydro_1"/>
    <property type="match status" value="2"/>
</dbReference>